<proteinExistence type="predicted"/>
<dbReference type="PANTHER" id="PTHR24960:SF79">
    <property type="entry name" value="PHOTOSYSTEM I IRON-SULFUR CENTER"/>
    <property type="match status" value="1"/>
</dbReference>
<protein>
    <recommendedName>
        <fullName evidence="6">4Fe-4S ferredoxin-type domain-containing protein</fullName>
    </recommendedName>
</protein>
<keyword evidence="3" id="KW-0408">Iron</keyword>
<dbReference type="PANTHER" id="PTHR24960">
    <property type="entry name" value="PHOTOSYSTEM I IRON-SULFUR CENTER-RELATED"/>
    <property type="match status" value="1"/>
</dbReference>
<keyword evidence="5" id="KW-0472">Membrane</keyword>
<evidence type="ECO:0000256" key="2">
    <source>
        <dbReference type="ARBA" id="ARBA00022723"/>
    </source>
</evidence>
<evidence type="ECO:0000256" key="3">
    <source>
        <dbReference type="ARBA" id="ARBA00023004"/>
    </source>
</evidence>
<keyword evidence="4" id="KW-0411">Iron-sulfur</keyword>
<dbReference type="InterPro" id="IPR017896">
    <property type="entry name" value="4Fe4S_Fe-S-bd"/>
</dbReference>
<keyword evidence="1" id="KW-0004">4Fe-4S</keyword>
<reference evidence="7 8" key="1">
    <citation type="journal article" date="2022" name="bioRxiv">
        <title>Genomics of Preaxostyla Flagellates Illuminates Evolutionary Transitions and the Path Towards Mitochondrial Loss.</title>
        <authorList>
            <person name="Novak L.V.F."/>
            <person name="Treitli S.C."/>
            <person name="Pyrih J."/>
            <person name="Halakuc P."/>
            <person name="Pipaliya S.V."/>
            <person name="Vacek V."/>
            <person name="Brzon O."/>
            <person name="Soukal P."/>
            <person name="Eme L."/>
            <person name="Dacks J.B."/>
            <person name="Karnkowska A."/>
            <person name="Elias M."/>
            <person name="Hampl V."/>
        </authorList>
    </citation>
    <scope>NUCLEOTIDE SEQUENCE [LARGE SCALE GENOMIC DNA]</scope>
    <source>
        <strain evidence="7">NAU3</strain>
        <tissue evidence="7">Gut</tissue>
    </source>
</reference>
<dbReference type="InterPro" id="IPR029039">
    <property type="entry name" value="Flavoprotein-like_sf"/>
</dbReference>
<sequence length="327" mass="36105">MKAIILFFSNSGTTQSMAVTYQKHLEAAGHNVTLHDGFAILKEFLARKETNHTYHWTQYQNDLREAEIVGIGSYVSHFTVAEGVADVLSEEGSPTAHFASMKYYFSFTSCGGFPGTAGTYLASYLHSKNSNAKYLGTNTITAPDNCVPLQAIKGTYDAMRDSELKKVDDFGKSLVSSIETGTFPPMHKIDNSTKFEAGHKPTTRFGAIKLNPDVCIGCYKCVTICPYNALSKPGKDAETKIPVWTESSCVGCGRCFNHCPVRAIEFPKVKSEKVEQVLYGTPKKSLKQAHPATMIEMIGRAMLPRGHNYVLYILALILLIFILVKLF</sequence>
<dbReference type="SUPFAM" id="SSF52218">
    <property type="entry name" value="Flavoproteins"/>
    <property type="match status" value="1"/>
</dbReference>
<organism evidence="7 8">
    <name type="scientific">Blattamonas nauphoetae</name>
    <dbReference type="NCBI Taxonomy" id="2049346"/>
    <lineage>
        <taxon>Eukaryota</taxon>
        <taxon>Metamonada</taxon>
        <taxon>Preaxostyla</taxon>
        <taxon>Oxymonadida</taxon>
        <taxon>Blattamonas</taxon>
    </lineage>
</organism>
<feature type="domain" description="4Fe-4S ferredoxin-type" evidence="6">
    <location>
        <begin position="240"/>
        <end position="269"/>
    </location>
</feature>
<accession>A0ABQ9Y733</accession>
<dbReference type="EMBL" id="JARBJD010000029">
    <property type="protein sequence ID" value="KAK2959542.1"/>
    <property type="molecule type" value="Genomic_DNA"/>
</dbReference>
<dbReference type="Pfam" id="PF12838">
    <property type="entry name" value="Fer4_7"/>
    <property type="match status" value="1"/>
</dbReference>
<evidence type="ECO:0000259" key="6">
    <source>
        <dbReference type="PROSITE" id="PS51379"/>
    </source>
</evidence>
<keyword evidence="5" id="KW-1133">Transmembrane helix</keyword>
<dbReference type="SUPFAM" id="SSF54862">
    <property type="entry name" value="4Fe-4S ferredoxins"/>
    <property type="match status" value="1"/>
</dbReference>
<evidence type="ECO:0000313" key="8">
    <source>
        <dbReference type="Proteomes" id="UP001281761"/>
    </source>
</evidence>
<gene>
    <name evidence="7" type="ORF">BLNAU_5591</name>
</gene>
<evidence type="ECO:0000256" key="1">
    <source>
        <dbReference type="ARBA" id="ARBA00022485"/>
    </source>
</evidence>
<dbReference type="Proteomes" id="UP001281761">
    <property type="component" value="Unassembled WGS sequence"/>
</dbReference>
<dbReference type="PROSITE" id="PS00198">
    <property type="entry name" value="4FE4S_FER_1"/>
    <property type="match status" value="2"/>
</dbReference>
<dbReference type="InterPro" id="IPR050157">
    <property type="entry name" value="PSI_iron-sulfur_center"/>
</dbReference>
<dbReference type="InterPro" id="IPR017900">
    <property type="entry name" value="4Fe4S_Fe_S_CS"/>
</dbReference>
<comment type="caution">
    <text evidence="7">The sequence shown here is derived from an EMBL/GenBank/DDBJ whole genome shotgun (WGS) entry which is preliminary data.</text>
</comment>
<evidence type="ECO:0000256" key="5">
    <source>
        <dbReference type="SAM" id="Phobius"/>
    </source>
</evidence>
<evidence type="ECO:0000256" key="4">
    <source>
        <dbReference type="ARBA" id="ARBA00023014"/>
    </source>
</evidence>
<feature type="transmembrane region" description="Helical" evidence="5">
    <location>
        <begin position="309"/>
        <end position="326"/>
    </location>
</feature>
<name>A0ABQ9Y733_9EUKA</name>
<feature type="domain" description="4Fe-4S ferredoxin-type" evidence="6">
    <location>
        <begin position="206"/>
        <end position="235"/>
    </location>
</feature>
<dbReference type="Gene3D" id="3.40.50.360">
    <property type="match status" value="1"/>
</dbReference>
<keyword evidence="5" id="KW-0812">Transmembrane</keyword>
<dbReference type="Gene3D" id="3.30.70.20">
    <property type="match status" value="2"/>
</dbReference>
<keyword evidence="8" id="KW-1185">Reference proteome</keyword>
<keyword evidence="2" id="KW-0479">Metal-binding</keyword>
<dbReference type="PROSITE" id="PS51379">
    <property type="entry name" value="4FE4S_FER_2"/>
    <property type="match status" value="2"/>
</dbReference>
<evidence type="ECO:0000313" key="7">
    <source>
        <dbReference type="EMBL" id="KAK2959542.1"/>
    </source>
</evidence>